<organism evidence="5 6">
    <name type="scientific">Fusobacterium equinum</name>
    <dbReference type="NCBI Taxonomy" id="134605"/>
    <lineage>
        <taxon>Bacteria</taxon>
        <taxon>Fusobacteriati</taxon>
        <taxon>Fusobacteriota</taxon>
        <taxon>Fusobacteriia</taxon>
        <taxon>Fusobacteriales</taxon>
        <taxon>Fusobacteriaceae</taxon>
        <taxon>Fusobacterium</taxon>
    </lineage>
</organism>
<dbReference type="RefSeq" id="WP_060793355.1">
    <property type="nucleotide sequence ID" value="NZ_KQ956514.1"/>
</dbReference>
<sequence length="214" mass="25637">MVEKQEIENKKEKILGVFQKLVLEKGYSKVSVEEITSSLGISKGSFYSYFKSKTDMVLECIEENFWISLERQKHIENISNSMESTLWNYFIERFQTNIQHIKKELVLISLFKNLEILEESIVKRLICFEKTYIEYWEKQLEKYDEELNILEEERHEYAILLAKMIQGFRMSALFVTQDENFFTTDVAEVLKRIEDKTILNKIEFLIKNILKMIK</sequence>
<dbReference type="PANTHER" id="PTHR43479:SF11">
    <property type="entry name" value="ACREF_ENVCD OPERON REPRESSOR-RELATED"/>
    <property type="match status" value="1"/>
</dbReference>
<keyword evidence="1 2" id="KW-0238">DNA-binding</keyword>
<dbReference type="PANTHER" id="PTHR43479">
    <property type="entry name" value="ACREF/ENVCD OPERON REPRESSOR-RELATED"/>
    <property type="match status" value="1"/>
</dbReference>
<keyword evidence="6" id="KW-1185">Reference proteome</keyword>
<name>A0A133NJQ4_9FUSO</name>
<dbReference type="GO" id="GO:0003677">
    <property type="term" value="F:DNA binding"/>
    <property type="evidence" value="ECO:0007669"/>
    <property type="project" value="UniProtKB-UniRule"/>
</dbReference>
<dbReference type="PROSITE" id="PS01081">
    <property type="entry name" value="HTH_TETR_1"/>
    <property type="match status" value="1"/>
</dbReference>
<dbReference type="STRING" id="134605.HMPREF3206_00294"/>
<dbReference type="PRINTS" id="PR00455">
    <property type="entry name" value="HTHTETR"/>
</dbReference>
<comment type="caution">
    <text evidence="5">The sequence shown here is derived from an EMBL/GenBank/DDBJ whole genome shotgun (WGS) entry which is preliminary data.</text>
</comment>
<dbReference type="EMBL" id="LRPX01000008">
    <property type="protein sequence ID" value="KXA16526.1"/>
    <property type="molecule type" value="Genomic_DNA"/>
</dbReference>
<feature type="DNA-binding region" description="H-T-H motif" evidence="2">
    <location>
        <begin position="31"/>
        <end position="50"/>
    </location>
</feature>
<dbReference type="AlphaFoldDB" id="A0A133NJQ4"/>
<accession>A0A133NJQ4</accession>
<protein>
    <submittedName>
        <fullName evidence="5">Transcriptional regulator, TetR family</fullName>
    </submittedName>
</protein>
<dbReference type="Proteomes" id="UP000070617">
    <property type="component" value="Unassembled WGS sequence"/>
</dbReference>
<dbReference type="InterPro" id="IPR050624">
    <property type="entry name" value="HTH-type_Tx_Regulator"/>
</dbReference>
<evidence type="ECO:0000256" key="1">
    <source>
        <dbReference type="ARBA" id="ARBA00023125"/>
    </source>
</evidence>
<dbReference type="InterPro" id="IPR001647">
    <property type="entry name" value="HTH_TetR"/>
</dbReference>
<evidence type="ECO:0000313" key="6">
    <source>
        <dbReference type="Proteomes" id="UP000070617"/>
    </source>
</evidence>
<dbReference type="Pfam" id="PF00440">
    <property type="entry name" value="TetR_N"/>
    <property type="match status" value="1"/>
</dbReference>
<feature type="coiled-coil region" evidence="3">
    <location>
        <begin position="133"/>
        <end position="160"/>
    </location>
</feature>
<gene>
    <name evidence="5" type="ORF">HMPREF3206_00294</name>
</gene>
<proteinExistence type="predicted"/>
<dbReference type="Gene3D" id="1.10.357.10">
    <property type="entry name" value="Tetracycline Repressor, domain 2"/>
    <property type="match status" value="1"/>
</dbReference>
<dbReference type="PATRIC" id="fig|134605.3.peg.295"/>
<keyword evidence="3" id="KW-0175">Coiled coil</keyword>
<dbReference type="PROSITE" id="PS50977">
    <property type="entry name" value="HTH_TETR_2"/>
    <property type="match status" value="1"/>
</dbReference>
<evidence type="ECO:0000259" key="4">
    <source>
        <dbReference type="PROSITE" id="PS50977"/>
    </source>
</evidence>
<dbReference type="SUPFAM" id="SSF46689">
    <property type="entry name" value="Homeodomain-like"/>
    <property type="match status" value="1"/>
</dbReference>
<evidence type="ECO:0000256" key="2">
    <source>
        <dbReference type="PROSITE-ProRule" id="PRU00335"/>
    </source>
</evidence>
<dbReference type="InterPro" id="IPR023772">
    <property type="entry name" value="DNA-bd_HTH_TetR-type_CS"/>
</dbReference>
<feature type="domain" description="HTH tetR-type" evidence="4">
    <location>
        <begin position="8"/>
        <end position="68"/>
    </location>
</feature>
<evidence type="ECO:0000313" key="5">
    <source>
        <dbReference type="EMBL" id="KXA16526.1"/>
    </source>
</evidence>
<reference evidence="6" key="1">
    <citation type="submission" date="2016-01" db="EMBL/GenBank/DDBJ databases">
        <authorList>
            <person name="Mitreva M."/>
            <person name="Pepin K.H."/>
            <person name="Mihindukulasuriya K.A."/>
            <person name="Fulton R."/>
            <person name="Fronick C."/>
            <person name="O'Laughlin M."/>
            <person name="Miner T."/>
            <person name="Herter B."/>
            <person name="Rosa B.A."/>
            <person name="Cordes M."/>
            <person name="Tomlinson C."/>
            <person name="Wollam A."/>
            <person name="Palsikar V.B."/>
            <person name="Mardis E.R."/>
            <person name="Wilson R.K."/>
        </authorList>
    </citation>
    <scope>NUCLEOTIDE SEQUENCE [LARGE SCALE GENOMIC DNA]</scope>
    <source>
        <strain evidence="6">CMW8396</strain>
    </source>
</reference>
<dbReference type="InterPro" id="IPR009057">
    <property type="entry name" value="Homeodomain-like_sf"/>
</dbReference>
<evidence type="ECO:0000256" key="3">
    <source>
        <dbReference type="SAM" id="Coils"/>
    </source>
</evidence>